<reference evidence="1" key="1">
    <citation type="submission" date="2018-02" db="EMBL/GenBank/DDBJ databases">
        <title>Rhizophora mucronata_Transcriptome.</title>
        <authorList>
            <person name="Meera S.P."/>
            <person name="Sreeshan A."/>
            <person name="Augustine A."/>
        </authorList>
    </citation>
    <scope>NUCLEOTIDE SEQUENCE</scope>
    <source>
        <tissue evidence="1">Leaf</tissue>
    </source>
</reference>
<accession>A0A2P2NLF5</accession>
<protein>
    <submittedName>
        <fullName evidence="1">Uncharacterized protein</fullName>
    </submittedName>
</protein>
<dbReference type="EMBL" id="GGEC01062822">
    <property type="protein sequence ID" value="MBX43306.1"/>
    <property type="molecule type" value="Transcribed_RNA"/>
</dbReference>
<name>A0A2P2NLF5_RHIMU</name>
<evidence type="ECO:0000313" key="1">
    <source>
        <dbReference type="EMBL" id="MBX43306.1"/>
    </source>
</evidence>
<dbReference type="AlphaFoldDB" id="A0A2P2NLF5"/>
<sequence>MVGEQAGLGCTNLLLIRPVGQFSQIPDWADDDWDEDTSMYPAISSVVLKSFAFVSVLDP</sequence>
<proteinExistence type="predicted"/>
<organism evidence="1">
    <name type="scientific">Rhizophora mucronata</name>
    <name type="common">Asiatic mangrove</name>
    <dbReference type="NCBI Taxonomy" id="61149"/>
    <lineage>
        <taxon>Eukaryota</taxon>
        <taxon>Viridiplantae</taxon>
        <taxon>Streptophyta</taxon>
        <taxon>Embryophyta</taxon>
        <taxon>Tracheophyta</taxon>
        <taxon>Spermatophyta</taxon>
        <taxon>Magnoliopsida</taxon>
        <taxon>eudicotyledons</taxon>
        <taxon>Gunneridae</taxon>
        <taxon>Pentapetalae</taxon>
        <taxon>rosids</taxon>
        <taxon>fabids</taxon>
        <taxon>Malpighiales</taxon>
        <taxon>Rhizophoraceae</taxon>
        <taxon>Rhizophora</taxon>
    </lineage>
</organism>